<dbReference type="Pfam" id="PF16889">
    <property type="entry name" value="Hepar_II_III_N"/>
    <property type="match status" value="1"/>
</dbReference>
<feature type="domain" description="Heparinase II/III-like C-terminal" evidence="5">
    <location>
        <begin position="421"/>
        <end position="635"/>
    </location>
</feature>
<dbReference type="InterPro" id="IPR031680">
    <property type="entry name" value="Hepar_II_III_N"/>
</dbReference>
<evidence type="ECO:0000256" key="2">
    <source>
        <dbReference type="ARBA" id="ARBA00022729"/>
    </source>
</evidence>
<protein>
    <submittedName>
        <fullName evidence="7">Alginate lyase family protein</fullName>
    </submittedName>
</protein>
<dbReference type="Gene3D" id="1.50.10.100">
    <property type="entry name" value="Chondroitin AC/alginate lyase"/>
    <property type="match status" value="1"/>
</dbReference>
<keyword evidence="2" id="KW-0732">Signal</keyword>
<organism evidence="7 8">
    <name type="scientific">Bhargavaea changchunensis</name>
    <dbReference type="NCBI Taxonomy" id="2134037"/>
    <lineage>
        <taxon>Bacteria</taxon>
        <taxon>Bacillati</taxon>
        <taxon>Bacillota</taxon>
        <taxon>Bacilli</taxon>
        <taxon>Bacillales</taxon>
        <taxon>Caryophanaceae</taxon>
        <taxon>Bhargavaea</taxon>
    </lineage>
</organism>
<evidence type="ECO:0000313" key="8">
    <source>
        <dbReference type="Proteomes" id="UP001596483"/>
    </source>
</evidence>
<keyword evidence="3" id="KW-0574">Periplasm</keyword>
<dbReference type="InterPro" id="IPR012480">
    <property type="entry name" value="Hepar_II_III_C"/>
</dbReference>
<evidence type="ECO:0000313" key="7">
    <source>
        <dbReference type="EMBL" id="MFC7365194.1"/>
    </source>
</evidence>
<gene>
    <name evidence="7" type="ORF">ACFQQH_08710</name>
</gene>
<accession>A0ABW2NGR0</accession>
<sequence>MRAKLQVVQNMGLSWTLFRARYELEKKLGLLKRQFPAFTYDKFDIETHLTISTSQLKDKVREVLQRSFPQPNKKFFTAEIYSRLNLSNAVIRADRMLAGQYEYFFKHTYYQSKLDWHYSPFKDKQSPKNLHWSEIGDLSSDFGDIKWIWEQSRFTWVYTLVRAYEISKDEKYANAFWNSFEDFIKNNSPELGANYKCGQEMSLRIMAWIFGLNAFIESPTTSDERITLMIKAIYHHANHVEKHFDFALKSVKNNHSLSEAAGMYTVGTVFSFFDKSPLWKRKGLKYIQSEAEWQIYDDGSYIQHSFNYQRLAIQDLTWVLRLGQIAGDKFNDDFLKKFSVTVQFMFQMQDMESGRLPNYGMNDGAYIHPLTSCEYLDHRPALQAAWLTLTGHRLYKDRRIDEIALWLGLDTESPVNAPIQDSIHYREGGYVTTRKNNQFGMIRCATYRHRPAQADMLHLDFWDGPYNLLADAGTYSYNTDQETLLYFNGTASHNTIMVNDENQMKKASRFIWLNWTKSKVNRFETTDQTTVFEGEHYGYSPVVHRRALFHADNLLVVVDDLIGKVEETEIKLNWLFGVQAVRESEEGWSVDLPNHSEWEMRIIGDGISSTLYKGSESPKAGWRSLYYSHKEAFPQLVTNKIIKGPDRIITLFRKDRSPITKINETTLELDRWKLTLNPIGSAQVFNSWEMQ</sequence>
<evidence type="ECO:0000256" key="4">
    <source>
        <dbReference type="ARBA" id="ARBA00023239"/>
    </source>
</evidence>
<evidence type="ECO:0000259" key="5">
    <source>
        <dbReference type="Pfam" id="PF07940"/>
    </source>
</evidence>
<keyword evidence="4 7" id="KW-0456">Lyase</keyword>
<evidence type="ECO:0000259" key="6">
    <source>
        <dbReference type="Pfam" id="PF16889"/>
    </source>
</evidence>
<feature type="domain" description="Heparin-sulfate lyase N-terminal" evidence="6">
    <location>
        <begin position="103"/>
        <end position="348"/>
    </location>
</feature>
<dbReference type="Pfam" id="PF07940">
    <property type="entry name" value="Hepar_II_III_C"/>
    <property type="match status" value="1"/>
</dbReference>
<dbReference type="EMBL" id="JBHTCT010000025">
    <property type="protein sequence ID" value="MFC7365194.1"/>
    <property type="molecule type" value="Genomic_DNA"/>
</dbReference>
<name>A0ABW2NGR0_9BACL</name>
<dbReference type="RefSeq" id="WP_157294968.1">
    <property type="nucleotide sequence ID" value="NZ_JBHTCT010000025.1"/>
</dbReference>
<proteinExistence type="predicted"/>
<dbReference type="SUPFAM" id="SSF48230">
    <property type="entry name" value="Chondroitin AC/alginate lyase"/>
    <property type="match status" value="1"/>
</dbReference>
<dbReference type="Proteomes" id="UP001596483">
    <property type="component" value="Unassembled WGS sequence"/>
</dbReference>
<comment type="caution">
    <text evidence="7">The sequence shown here is derived from an EMBL/GenBank/DDBJ whole genome shotgun (WGS) entry which is preliminary data.</text>
</comment>
<dbReference type="GO" id="GO:0016829">
    <property type="term" value="F:lyase activity"/>
    <property type="evidence" value="ECO:0007669"/>
    <property type="project" value="UniProtKB-KW"/>
</dbReference>
<dbReference type="PANTHER" id="PTHR39210:SF1">
    <property type="entry name" value="HEPARIN-SULFATE LYASE"/>
    <property type="match status" value="1"/>
</dbReference>
<evidence type="ECO:0000256" key="3">
    <source>
        <dbReference type="ARBA" id="ARBA00022764"/>
    </source>
</evidence>
<reference evidence="8" key="1">
    <citation type="journal article" date="2019" name="Int. J. Syst. Evol. Microbiol.">
        <title>The Global Catalogue of Microorganisms (GCM) 10K type strain sequencing project: providing services to taxonomists for standard genome sequencing and annotation.</title>
        <authorList>
            <consortium name="The Broad Institute Genomics Platform"/>
            <consortium name="The Broad Institute Genome Sequencing Center for Infectious Disease"/>
            <person name="Wu L."/>
            <person name="Ma J."/>
        </authorList>
    </citation>
    <scope>NUCLEOTIDE SEQUENCE [LARGE SCALE GENOMIC DNA]</scope>
    <source>
        <strain evidence="8">JCM 4738</strain>
    </source>
</reference>
<comment type="subcellular location">
    <subcellularLocation>
        <location evidence="1">Periplasm</location>
    </subcellularLocation>
</comment>
<evidence type="ECO:0000256" key="1">
    <source>
        <dbReference type="ARBA" id="ARBA00004418"/>
    </source>
</evidence>
<dbReference type="PANTHER" id="PTHR39210">
    <property type="entry name" value="HEPARIN-SULFATE LYASE"/>
    <property type="match status" value="1"/>
</dbReference>
<dbReference type="InterPro" id="IPR008929">
    <property type="entry name" value="Chondroitin_lyas"/>
</dbReference>
<dbReference type="Gene3D" id="2.70.98.70">
    <property type="match status" value="1"/>
</dbReference>
<keyword evidence="8" id="KW-1185">Reference proteome</keyword>